<dbReference type="GO" id="GO:0010506">
    <property type="term" value="P:regulation of autophagy"/>
    <property type="evidence" value="ECO:0007669"/>
    <property type="project" value="TreeGrafter"/>
</dbReference>
<gene>
    <name evidence="11" type="primary">waca</name>
</gene>
<feature type="compositionally biased region" description="Low complexity" evidence="8">
    <location>
        <begin position="101"/>
        <end position="113"/>
    </location>
</feature>
<feature type="region of interest" description="Disordered" evidence="8">
    <location>
        <begin position="319"/>
        <end position="457"/>
    </location>
</feature>
<evidence type="ECO:0000256" key="3">
    <source>
        <dbReference type="ARBA" id="ARBA00023015"/>
    </source>
</evidence>
<keyword evidence="2" id="KW-0156">Chromatin regulator</keyword>
<feature type="compositionally biased region" description="Polar residues" evidence="8">
    <location>
        <begin position="22"/>
        <end position="34"/>
    </location>
</feature>
<evidence type="ECO:0000256" key="7">
    <source>
        <dbReference type="ARBA" id="ARBA00073444"/>
    </source>
</evidence>
<dbReference type="PROSITE" id="PS01159">
    <property type="entry name" value="WW_DOMAIN_1"/>
    <property type="match status" value="1"/>
</dbReference>
<keyword evidence="10" id="KW-1185">Reference proteome</keyword>
<dbReference type="SUPFAM" id="SSF51045">
    <property type="entry name" value="WW domain"/>
    <property type="match status" value="1"/>
</dbReference>
<dbReference type="RefSeq" id="XP_012670621.1">
    <property type="nucleotide sequence ID" value="XM_012815167.3"/>
</dbReference>
<reference evidence="11" key="1">
    <citation type="submission" date="2025-08" db="UniProtKB">
        <authorList>
            <consortium name="RefSeq"/>
        </authorList>
    </citation>
    <scope>IDENTIFICATION</scope>
</reference>
<feature type="region of interest" description="Disordered" evidence="8">
    <location>
        <begin position="161"/>
        <end position="180"/>
    </location>
</feature>
<dbReference type="InterPro" id="IPR038867">
    <property type="entry name" value="WAC"/>
</dbReference>
<evidence type="ECO:0000256" key="6">
    <source>
        <dbReference type="ARBA" id="ARBA00023242"/>
    </source>
</evidence>
<dbReference type="GO" id="GO:0000993">
    <property type="term" value="F:RNA polymerase II complex binding"/>
    <property type="evidence" value="ECO:0007669"/>
    <property type="project" value="TreeGrafter"/>
</dbReference>
<evidence type="ECO:0000256" key="1">
    <source>
        <dbReference type="ARBA" id="ARBA00004123"/>
    </source>
</evidence>
<accession>A0A6P3VFA3</accession>
<feature type="compositionally biased region" description="Low complexity" evidence="8">
    <location>
        <begin position="319"/>
        <end position="332"/>
    </location>
</feature>
<dbReference type="InterPro" id="IPR036020">
    <property type="entry name" value="WW_dom_sf"/>
</dbReference>
<feature type="compositionally biased region" description="Low complexity" evidence="8">
    <location>
        <begin position="426"/>
        <end position="440"/>
    </location>
</feature>
<proteinExistence type="predicted"/>
<dbReference type="Gene3D" id="2.20.70.10">
    <property type="match status" value="1"/>
</dbReference>
<dbReference type="CDD" id="cd00201">
    <property type="entry name" value="WW"/>
    <property type="match status" value="1"/>
</dbReference>
<dbReference type="SMART" id="SM00456">
    <property type="entry name" value="WW"/>
    <property type="match status" value="1"/>
</dbReference>
<dbReference type="PROSITE" id="PS50020">
    <property type="entry name" value="WW_DOMAIN_2"/>
    <property type="match status" value="1"/>
</dbReference>
<dbReference type="CTD" id="323904"/>
<feature type="compositionally biased region" description="Polar residues" evidence="8">
    <location>
        <begin position="333"/>
        <end position="356"/>
    </location>
</feature>
<dbReference type="KEGG" id="char:105889356"/>
<comment type="subcellular location">
    <subcellularLocation>
        <location evidence="1">Nucleus</location>
    </subcellularLocation>
</comment>
<feature type="compositionally biased region" description="Low complexity" evidence="8">
    <location>
        <begin position="401"/>
        <end position="416"/>
    </location>
</feature>
<keyword evidence="4" id="KW-0175">Coiled coil</keyword>
<feature type="compositionally biased region" description="Basic residues" evidence="8">
    <location>
        <begin position="74"/>
        <end position="84"/>
    </location>
</feature>
<keyword evidence="6" id="KW-0539">Nucleus</keyword>
<dbReference type="GeneID" id="105889356"/>
<evidence type="ECO:0000256" key="8">
    <source>
        <dbReference type="SAM" id="MobiDB-lite"/>
    </source>
</evidence>
<protein>
    <recommendedName>
        <fullName evidence="7">WW domain-containing adapter protein with coiled-coil</fullName>
    </recommendedName>
</protein>
<dbReference type="AlphaFoldDB" id="A0A6P3VFA3"/>
<feature type="compositionally biased region" description="Basic and acidic residues" evidence="8">
    <location>
        <begin position="35"/>
        <end position="48"/>
    </location>
</feature>
<name>A0A6P3VFA3_CLUHA</name>
<feature type="region of interest" description="Disordered" evidence="8">
    <location>
        <begin position="194"/>
        <end position="235"/>
    </location>
</feature>
<evidence type="ECO:0000313" key="11">
    <source>
        <dbReference type="RefSeq" id="XP_012670621.1"/>
    </source>
</evidence>
<keyword evidence="3" id="KW-0805">Transcription regulation</keyword>
<feature type="compositionally biased region" description="Basic and acidic residues" evidence="8">
    <location>
        <begin position="58"/>
        <end position="72"/>
    </location>
</feature>
<evidence type="ECO:0000256" key="2">
    <source>
        <dbReference type="ARBA" id="ARBA00022853"/>
    </source>
</evidence>
<dbReference type="OrthoDB" id="10072039at2759"/>
<keyword evidence="5" id="KW-0804">Transcription</keyword>
<dbReference type="GO" id="GO:1904263">
    <property type="term" value="P:positive regulation of TORC1 signaling"/>
    <property type="evidence" value="ECO:0007669"/>
    <property type="project" value="TreeGrafter"/>
</dbReference>
<dbReference type="InterPro" id="IPR001202">
    <property type="entry name" value="WW_dom"/>
</dbReference>
<dbReference type="PANTHER" id="PTHR15911">
    <property type="entry name" value="WW DOMAIN-CONTAINING ADAPTER PROTEIN WITH COILED-COIL"/>
    <property type="match status" value="1"/>
</dbReference>
<sequence length="552" mass="59900">MVMYARKPARLGDGCNDRRDSQPYQTLKYSSKSHPGSDHRHEKIRDPADATPPCKILRRSDSPDNKHTDSSSHGRAKAIHTHRGRERDGGTSYSPQENSHNHSALHSANSHSNPNRTADTPYEPADDWSEHISSSGKKYYYNCRTEVSQWEKPKEWLEREQRQKEAAKTTVVNSFPKDRDYRREAMQATVASSFPTKLASDKPSSLSCTSQSSSSSASGASAAGQPGSASVSTVPVSPVMQSPVASTLLQDPSLLRQLLPALQTALQLNNASVDMAKINEVLTAAVTQASLQSMLHKILTAGPSAFNITSLLSQAAQLSNQAQPSSQSPMSLTSDASSPRSYVSPRISTPQTNTASHKPLLSTPPVASQTKVSTPVVKSGSHPQPSPQQPQPSDKHHHDTSSSPRNLQRQSSQRSPSPGPNHVAASNSSTNNHSSSSRVGGAAGASGGAQADPPGRSACFTPSLAAHFDESLIKHVQGWPAEHVEKQAARLREEAHTMGSIYMSENCTELKNLRSLVRVCEIQATLREQRILFLRQQIKELEKLKNQNSFMV</sequence>
<dbReference type="Pfam" id="PF00397">
    <property type="entry name" value="WW"/>
    <property type="match status" value="1"/>
</dbReference>
<dbReference type="GO" id="GO:0005634">
    <property type="term" value="C:nucleus"/>
    <property type="evidence" value="ECO:0007669"/>
    <property type="project" value="UniProtKB-SubCell"/>
</dbReference>
<evidence type="ECO:0000256" key="4">
    <source>
        <dbReference type="ARBA" id="ARBA00023054"/>
    </source>
</evidence>
<evidence type="ECO:0000313" key="10">
    <source>
        <dbReference type="Proteomes" id="UP000515152"/>
    </source>
</evidence>
<dbReference type="FunFam" id="2.20.70.10:FF:000020">
    <property type="entry name" value="WW domain-containing adapter protein with coiled-coil isoform X1"/>
    <property type="match status" value="1"/>
</dbReference>
<feature type="region of interest" description="Disordered" evidence="8">
    <location>
        <begin position="1"/>
        <end position="132"/>
    </location>
</feature>
<feature type="domain" description="WW" evidence="9">
    <location>
        <begin position="128"/>
        <end position="155"/>
    </location>
</feature>
<organism evidence="10 11">
    <name type="scientific">Clupea harengus</name>
    <name type="common">Atlantic herring</name>
    <dbReference type="NCBI Taxonomy" id="7950"/>
    <lineage>
        <taxon>Eukaryota</taxon>
        <taxon>Metazoa</taxon>
        <taxon>Chordata</taxon>
        <taxon>Craniata</taxon>
        <taxon>Vertebrata</taxon>
        <taxon>Euteleostomi</taxon>
        <taxon>Actinopterygii</taxon>
        <taxon>Neopterygii</taxon>
        <taxon>Teleostei</taxon>
        <taxon>Clupei</taxon>
        <taxon>Clupeiformes</taxon>
        <taxon>Clupeoidei</taxon>
        <taxon>Clupeidae</taxon>
        <taxon>Clupea</taxon>
    </lineage>
</organism>
<evidence type="ECO:0000259" key="9">
    <source>
        <dbReference type="PROSITE" id="PS50020"/>
    </source>
</evidence>
<dbReference type="PANTHER" id="PTHR15911:SF6">
    <property type="entry name" value="WW DOMAIN-CONTAINING ADAPTER PROTEIN WITH COILED-COIL"/>
    <property type="match status" value="1"/>
</dbReference>
<dbReference type="GO" id="GO:0003682">
    <property type="term" value="F:chromatin binding"/>
    <property type="evidence" value="ECO:0007669"/>
    <property type="project" value="TreeGrafter"/>
</dbReference>
<feature type="compositionally biased region" description="Low complexity" evidence="8">
    <location>
        <begin position="204"/>
        <end position="235"/>
    </location>
</feature>
<dbReference type="Proteomes" id="UP000515152">
    <property type="component" value="Chromosome 17"/>
</dbReference>
<dbReference type="GO" id="GO:0006325">
    <property type="term" value="P:chromatin organization"/>
    <property type="evidence" value="ECO:0007669"/>
    <property type="project" value="UniProtKB-KW"/>
</dbReference>
<evidence type="ECO:0000256" key="5">
    <source>
        <dbReference type="ARBA" id="ARBA00023163"/>
    </source>
</evidence>